<sequence length="121" mass="13621">MNSPAMPSTRTYALGVGRIPEFRLVYQPIFKVGPEGESEPFAYEALLRVEEEGILASANNHILHHEGLVRISEHRDRPFRLIVTAHFGSNVTDSPPVPKQVVTAYRNRRSRLSESLPLRCA</sequence>
<name>A0A1H4ZL22_9PSED</name>
<organism evidence="1 2">
    <name type="scientific">Pseudomonas saponiphila</name>
    <dbReference type="NCBI Taxonomy" id="556534"/>
    <lineage>
        <taxon>Bacteria</taxon>
        <taxon>Pseudomonadati</taxon>
        <taxon>Pseudomonadota</taxon>
        <taxon>Gammaproteobacteria</taxon>
        <taxon>Pseudomonadales</taxon>
        <taxon>Pseudomonadaceae</taxon>
        <taxon>Pseudomonas</taxon>
    </lineage>
</organism>
<dbReference type="AlphaFoldDB" id="A0A1H4ZL22"/>
<accession>A0A1H4ZL22</accession>
<dbReference type="Proteomes" id="UP000198982">
    <property type="component" value="Unassembled WGS sequence"/>
</dbReference>
<evidence type="ECO:0000313" key="1">
    <source>
        <dbReference type="EMBL" id="SED30799.1"/>
    </source>
</evidence>
<proteinExistence type="predicted"/>
<reference evidence="2" key="1">
    <citation type="submission" date="2016-10" db="EMBL/GenBank/DDBJ databases">
        <authorList>
            <person name="Varghese N."/>
            <person name="Submissions S."/>
        </authorList>
    </citation>
    <scope>NUCLEOTIDE SEQUENCE [LARGE SCALE GENOMIC DNA]</scope>
    <source>
        <strain evidence="2">DSM 9751</strain>
    </source>
</reference>
<gene>
    <name evidence="1" type="ORF">SAMN05216178_6719</name>
</gene>
<protein>
    <submittedName>
        <fullName evidence="1">Uncharacterized protein</fullName>
    </submittedName>
</protein>
<dbReference type="EMBL" id="FNTJ01000003">
    <property type="protein sequence ID" value="SED30799.1"/>
    <property type="molecule type" value="Genomic_DNA"/>
</dbReference>
<evidence type="ECO:0000313" key="2">
    <source>
        <dbReference type="Proteomes" id="UP000198982"/>
    </source>
</evidence>
<keyword evidence="2" id="KW-1185">Reference proteome</keyword>